<dbReference type="OrthoDB" id="3598904at2759"/>
<dbReference type="AlphaFoldDB" id="A0A2J6SUA9"/>
<dbReference type="Gene3D" id="4.10.240.10">
    <property type="entry name" value="Zn(2)-C6 fungal-type DNA-binding domain"/>
    <property type="match status" value="1"/>
</dbReference>
<evidence type="ECO:0000313" key="10">
    <source>
        <dbReference type="Proteomes" id="UP000235371"/>
    </source>
</evidence>
<organism evidence="9 10">
    <name type="scientific">Hyaloscypha bicolor E</name>
    <dbReference type="NCBI Taxonomy" id="1095630"/>
    <lineage>
        <taxon>Eukaryota</taxon>
        <taxon>Fungi</taxon>
        <taxon>Dikarya</taxon>
        <taxon>Ascomycota</taxon>
        <taxon>Pezizomycotina</taxon>
        <taxon>Leotiomycetes</taxon>
        <taxon>Helotiales</taxon>
        <taxon>Hyaloscyphaceae</taxon>
        <taxon>Hyaloscypha</taxon>
        <taxon>Hyaloscypha bicolor</taxon>
    </lineage>
</organism>
<dbReference type="Proteomes" id="UP000235371">
    <property type="component" value="Unassembled WGS sequence"/>
</dbReference>
<evidence type="ECO:0000259" key="8">
    <source>
        <dbReference type="PROSITE" id="PS50048"/>
    </source>
</evidence>
<dbReference type="SUPFAM" id="SSF57701">
    <property type="entry name" value="Zn2/Cys6 DNA-binding domain"/>
    <property type="match status" value="1"/>
</dbReference>
<keyword evidence="6" id="KW-0539">Nucleus</keyword>
<gene>
    <name evidence="9" type="ORF">K444DRAFT_634524</name>
</gene>
<dbReference type="RefSeq" id="XP_024731268.1">
    <property type="nucleotide sequence ID" value="XM_024883754.1"/>
</dbReference>
<dbReference type="InterPro" id="IPR052360">
    <property type="entry name" value="Transcr_Regulatory_Proteins"/>
</dbReference>
<evidence type="ECO:0000256" key="4">
    <source>
        <dbReference type="ARBA" id="ARBA00023125"/>
    </source>
</evidence>
<dbReference type="PANTHER" id="PTHR36206:SF4">
    <property type="entry name" value="HYPOTHETICAL CONSERVED PROTEIN (EUROFUNG)-RELATED"/>
    <property type="match status" value="1"/>
</dbReference>
<keyword evidence="4" id="KW-0238">DNA-binding</keyword>
<dbReference type="InParanoid" id="A0A2J6SUA9"/>
<proteinExistence type="predicted"/>
<keyword evidence="3" id="KW-0805">Transcription regulation</keyword>
<accession>A0A2J6SUA9</accession>
<evidence type="ECO:0000256" key="6">
    <source>
        <dbReference type="ARBA" id="ARBA00023242"/>
    </source>
</evidence>
<keyword evidence="10" id="KW-1185">Reference proteome</keyword>
<dbReference type="InterPro" id="IPR036864">
    <property type="entry name" value="Zn2-C6_fun-type_DNA-bd_sf"/>
</dbReference>
<dbReference type="InterPro" id="IPR021858">
    <property type="entry name" value="Fun_TF"/>
</dbReference>
<dbReference type="GO" id="GO:0008270">
    <property type="term" value="F:zinc ion binding"/>
    <property type="evidence" value="ECO:0007669"/>
    <property type="project" value="InterPro"/>
</dbReference>
<protein>
    <recommendedName>
        <fullName evidence="8">Zn(2)-C6 fungal-type domain-containing protein</fullName>
    </recommendedName>
</protein>
<keyword evidence="5" id="KW-0804">Transcription</keyword>
<evidence type="ECO:0000256" key="2">
    <source>
        <dbReference type="ARBA" id="ARBA00022833"/>
    </source>
</evidence>
<evidence type="ECO:0000256" key="3">
    <source>
        <dbReference type="ARBA" id="ARBA00023015"/>
    </source>
</evidence>
<feature type="region of interest" description="Disordered" evidence="7">
    <location>
        <begin position="24"/>
        <end position="47"/>
    </location>
</feature>
<evidence type="ECO:0000256" key="1">
    <source>
        <dbReference type="ARBA" id="ARBA00022723"/>
    </source>
</evidence>
<dbReference type="CDD" id="cd00067">
    <property type="entry name" value="GAL4"/>
    <property type="match status" value="1"/>
</dbReference>
<evidence type="ECO:0000256" key="7">
    <source>
        <dbReference type="SAM" id="MobiDB-lite"/>
    </source>
</evidence>
<evidence type="ECO:0000256" key="5">
    <source>
        <dbReference type="ARBA" id="ARBA00023163"/>
    </source>
</evidence>
<dbReference type="PANTHER" id="PTHR36206">
    <property type="entry name" value="ASPERCRYPTIN BIOSYNTHESIS CLUSTER-SPECIFIC TRANSCRIPTION REGULATOR ATNN-RELATED"/>
    <property type="match status" value="1"/>
</dbReference>
<dbReference type="Pfam" id="PF00172">
    <property type="entry name" value="Zn_clus"/>
    <property type="match status" value="1"/>
</dbReference>
<dbReference type="SMART" id="SM00066">
    <property type="entry name" value="GAL4"/>
    <property type="match status" value="1"/>
</dbReference>
<evidence type="ECO:0000313" key="9">
    <source>
        <dbReference type="EMBL" id="PMD54364.1"/>
    </source>
</evidence>
<dbReference type="GO" id="GO:0000981">
    <property type="term" value="F:DNA-binding transcription factor activity, RNA polymerase II-specific"/>
    <property type="evidence" value="ECO:0007669"/>
    <property type="project" value="InterPro"/>
</dbReference>
<dbReference type="InterPro" id="IPR001138">
    <property type="entry name" value="Zn2Cys6_DnaBD"/>
</dbReference>
<dbReference type="GO" id="GO:0003677">
    <property type="term" value="F:DNA binding"/>
    <property type="evidence" value="ECO:0007669"/>
    <property type="project" value="UniProtKB-KW"/>
</dbReference>
<dbReference type="PROSITE" id="PS50048">
    <property type="entry name" value="ZN2_CY6_FUNGAL_2"/>
    <property type="match status" value="1"/>
</dbReference>
<dbReference type="Pfam" id="PF11951">
    <property type="entry name" value="Fungal_trans_2"/>
    <property type="match status" value="1"/>
</dbReference>
<feature type="domain" description="Zn(2)-C6 fungal-type" evidence="8">
    <location>
        <begin position="53"/>
        <end position="81"/>
    </location>
</feature>
<keyword evidence="2" id="KW-0862">Zinc</keyword>
<keyword evidence="1" id="KW-0479">Metal-binding</keyword>
<reference evidence="9 10" key="1">
    <citation type="submission" date="2016-04" db="EMBL/GenBank/DDBJ databases">
        <title>A degradative enzymes factory behind the ericoid mycorrhizal symbiosis.</title>
        <authorList>
            <consortium name="DOE Joint Genome Institute"/>
            <person name="Martino E."/>
            <person name="Morin E."/>
            <person name="Grelet G."/>
            <person name="Kuo A."/>
            <person name="Kohler A."/>
            <person name="Daghino S."/>
            <person name="Barry K."/>
            <person name="Choi C."/>
            <person name="Cichocki N."/>
            <person name="Clum A."/>
            <person name="Copeland A."/>
            <person name="Hainaut M."/>
            <person name="Haridas S."/>
            <person name="Labutti K."/>
            <person name="Lindquist E."/>
            <person name="Lipzen A."/>
            <person name="Khouja H.-R."/>
            <person name="Murat C."/>
            <person name="Ohm R."/>
            <person name="Olson A."/>
            <person name="Spatafora J."/>
            <person name="Veneault-Fourrey C."/>
            <person name="Henrissat B."/>
            <person name="Grigoriev I."/>
            <person name="Martin F."/>
            <person name="Perotto S."/>
        </authorList>
    </citation>
    <scope>NUCLEOTIDE SEQUENCE [LARGE SCALE GENOMIC DNA]</scope>
    <source>
        <strain evidence="9 10">E</strain>
    </source>
</reference>
<dbReference type="EMBL" id="KZ613865">
    <property type="protein sequence ID" value="PMD54364.1"/>
    <property type="molecule type" value="Genomic_DNA"/>
</dbReference>
<dbReference type="GeneID" id="36591831"/>
<sequence>MDKDQSDYAVLLITKYSKLLTSDSKTMDTPQFPVDRSQDKTRKRRAHQKSRTGCGTCLIRRVKCDETLPVCQRCVKFGVRCEGYRDPLRKGERKIDPRSTKDAPIAMRTSNQSPETDFRTIVASTAICRAPPRSLFKNEQEYRYFDVFTSQIASQLTGLFPSSLWNYLVLQACESNSSIRHAVIAIGALDPKTWRGRAKSPEENLRRQFAYNQYSMAIGDMRKAISKKALDLRTRLVACLLFICFEIYHFNRSSTVPQIRAMNFLLKDKKREGVSSHDLKIDEEIEEAFQELETQSLVYDCSSSHLSQEQILTCRQITRKKFQQEFVSMRQARSALCLLEVRQYHWSGSSGYEWPWYLASPTMGSTIDPPPNEYTSNEEWCAERERRFEEYAVWSNAFQPLLLQARRANDPFELRRATILRAMFLSAYLSLMVPMLSPLEAYYGQTTKLKELMDLIKSLLATASSDDSGFSMEMNFVIPLSRICYRFRHRALRQEAIRLLLSYPRREGLFDGVLIGRYSQWLAEIEEEGLRDDEEYVPHKFVNTTMEVDIDTANKTAKLTAFKNVRNDPSKMEKRETVIHW</sequence>
<name>A0A2J6SUA9_9HELO</name>